<dbReference type="GO" id="GO:0016787">
    <property type="term" value="F:hydrolase activity"/>
    <property type="evidence" value="ECO:0007669"/>
    <property type="project" value="UniProtKB-KW"/>
</dbReference>
<evidence type="ECO:0000313" key="2">
    <source>
        <dbReference type="Proteomes" id="UP000480178"/>
    </source>
</evidence>
<dbReference type="EMBL" id="CP048222">
    <property type="protein sequence ID" value="QHT71251.1"/>
    <property type="molecule type" value="Genomic_DNA"/>
</dbReference>
<dbReference type="SUPFAM" id="SSF51445">
    <property type="entry name" value="(Trans)glycosidases"/>
    <property type="match status" value="1"/>
</dbReference>
<name>A0A6C0GSV5_9BACT</name>
<organism evidence="1 2">
    <name type="scientific">Rhodocytophaga rosea</name>
    <dbReference type="NCBI Taxonomy" id="2704465"/>
    <lineage>
        <taxon>Bacteria</taxon>
        <taxon>Pseudomonadati</taxon>
        <taxon>Bacteroidota</taxon>
        <taxon>Cytophagia</taxon>
        <taxon>Cytophagales</taxon>
        <taxon>Rhodocytophagaceae</taxon>
        <taxon>Rhodocytophaga</taxon>
    </lineage>
</organism>
<accession>A0A6C0GSV5</accession>
<keyword evidence="1" id="KW-0378">Hydrolase</keyword>
<reference evidence="1 2" key="1">
    <citation type="submission" date="2020-01" db="EMBL/GenBank/DDBJ databases">
        <authorList>
            <person name="Kim M.K."/>
        </authorList>
    </citation>
    <scope>NUCLEOTIDE SEQUENCE [LARGE SCALE GENOMIC DNA]</scope>
    <source>
        <strain evidence="1 2">172606-1</strain>
    </source>
</reference>
<dbReference type="KEGG" id="rhoz:GXP67_33660"/>
<proteinExistence type="predicted"/>
<dbReference type="Proteomes" id="UP000480178">
    <property type="component" value="Chromosome"/>
</dbReference>
<dbReference type="AlphaFoldDB" id="A0A6C0GSV5"/>
<dbReference type="InterPro" id="IPR017853">
    <property type="entry name" value="GH"/>
</dbReference>
<dbReference type="RefSeq" id="WP_162447190.1">
    <property type="nucleotide sequence ID" value="NZ_CP048222.1"/>
</dbReference>
<protein>
    <submittedName>
        <fullName evidence="1">Cellulase family glycosylhydrolase</fullName>
    </submittedName>
</protein>
<gene>
    <name evidence="1" type="ORF">GXP67_33660</name>
</gene>
<dbReference type="Gene3D" id="3.20.20.80">
    <property type="entry name" value="Glycosidases"/>
    <property type="match status" value="1"/>
</dbReference>
<keyword evidence="2" id="KW-1185">Reference proteome</keyword>
<evidence type="ECO:0000313" key="1">
    <source>
        <dbReference type="EMBL" id="QHT71251.1"/>
    </source>
</evidence>
<sequence>MRYIPLLILLLAACQGKPTEERQQQKQQPKPISLHPNNGHYFLFRDKPTVLITSGEHYGAVLNLDFDYITYLNALQADSLNYTRIFTGSYVEDPGAFDISKNTLAPAEGRFICPWKRSDTPGYDNGGNKFDLNTWDEAYFKRLKDFVAEAGKRGIVVEVTLFTSLYGWSDGWKSSPLHPENNINGTDSLIFSKVQTLENRNILPFQEKMVKKIVSELKEYDNVFYEIQNEPWADNSVKLPAVSQGDSILFEWQKSVEVPTEITLAWQKRMAEVITTEEASHTHKHLIAQNYTNFAFTLTETNPAVSIFNFHYAHPEAVQYNYHLNKVIGFDESGFAGSADSTYRKQAWRFMMAGGGLFNNLDYSFTVAKPDGTDQQKAPGGGSPALRKQLSELKKFMESLDFIHLKPAQELVKNADKKGVFVLANSGKEYALFAENTVSEAIGLELAAGKYSLEWLNPENGTSIKTDTLIHSTGTATLSMPVDVGDIALHIRQTN</sequence>